<dbReference type="AlphaFoldDB" id="A0A3G6J4G9"/>
<dbReference type="EMBL" id="CP033896">
    <property type="protein sequence ID" value="AZA12836.1"/>
    <property type="molecule type" value="Genomic_DNA"/>
</dbReference>
<gene>
    <name evidence="1" type="ORF">CCHOA_02050</name>
</gene>
<reference evidence="1 2" key="1">
    <citation type="submission" date="2018-11" db="EMBL/GenBank/DDBJ databases">
        <authorList>
            <person name="Kleinhagauer T."/>
            <person name="Glaeser S.P."/>
            <person name="Spergser J."/>
            <person name="Ruckert C."/>
            <person name="Kaempfer P."/>
            <person name="Busse H.-J."/>
        </authorList>
    </citation>
    <scope>NUCLEOTIDE SEQUENCE [LARGE SCALE GENOMIC DNA]</scope>
    <source>
        <strain evidence="1 2">200CH</strain>
    </source>
</reference>
<proteinExistence type="predicted"/>
<accession>A0A3G6J4G9</accession>
<sequence>MPQIALPTKAADQRTRLKPRIEHVPLQALITATPTKGVHETTSPRPTRRDKTHLHLLAHSPTSQREIHSCSLSIRRKSSTPHCLQQADQRAAPMISDHRTFDHNIQRHTVYSSISQGLPISSNLETQVKYSTPGVVWCGVPGTTGSSTMLTLVRHVRRIPF</sequence>
<name>A0A3G6J4G9_9CORY</name>
<organism evidence="1 2">
    <name type="scientific">Corynebacterium choanae</name>
    <dbReference type="NCBI Taxonomy" id="1862358"/>
    <lineage>
        <taxon>Bacteria</taxon>
        <taxon>Bacillati</taxon>
        <taxon>Actinomycetota</taxon>
        <taxon>Actinomycetes</taxon>
        <taxon>Mycobacteriales</taxon>
        <taxon>Corynebacteriaceae</taxon>
        <taxon>Corynebacterium</taxon>
    </lineage>
</organism>
<keyword evidence="2" id="KW-1185">Reference proteome</keyword>
<evidence type="ECO:0000313" key="1">
    <source>
        <dbReference type="EMBL" id="AZA12836.1"/>
    </source>
</evidence>
<dbReference type="KEGG" id="ccho:CCHOA_02050"/>
<dbReference type="Proteomes" id="UP000269019">
    <property type="component" value="Chromosome"/>
</dbReference>
<protein>
    <submittedName>
        <fullName evidence="1">Uncharacterized protein</fullName>
    </submittedName>
</protein>
<evidence type="ECO:0000313" key="2">
    <source>
        <dbReference type="Proteomes" id="UP000269019"/>
    </source>
</evidence>